<evidence type="ECO:0000313" key="10">
    <source>
        <dbReference type="Proteomes" id="UP000486602"/>
    </source>
</evidence>
<evidence type="ECO:0000256" key="7">
    <source>
        <dbReference type="PROSITE-ProRule" id="PRU01373"/>
    </source>
</evidence>
<evidence type="ECO:0000313" key="9">
    <source>
        <dbReference type="EMBL" id="NEN25623.1"/>
    </source>
</evidence>
<keyword evidence="5 7" id="KW-0573">Peptidoglycan synthesis</keyword>
<feature type="active site" description="Nucleophile" evidence="7">
    <location>
        <position position="146"/>
    </location>
</feature>
<gene>
    <name evidence="9" type="ORF">G3O08_19195</name>
</gene>
<evidence type="ECO:0000259" key="8">
    <source>
        <dbReference type="PROSITE" id="PS52029"/>
    </source>
</evidence>
<dbReference type="RefSeq" id="WP_163287073.1">
    <property type="nucleotide sequence ID" value="NZ_JAAGVY010000064.1"/>
</dbReference>
<evidence type="ECO:0000256" key="5">
    <source>
        <dbReference type="ARBA" id="ARBA00022984"/>
    </source>
</evidence>
<dbReference type="Proteomes" id="UP000486602">
    <property type="component" value="Unassembled WGS sequence"/>
</dbReference>
<name>A0A7K3WV95_9FLAO</name>
<reference evidence="9 10" key="1">
    <citation type="submission" date="2020-02" db="EMBL/GenBank/DDBJ databases">
        <title>Out from the shadows clarifying the taxonomy of the family Cryomorphaceae and related taxa by utilizing the GTDB taxonomic framework.</title>
        <authorList>
            <person name="Bowman J.P."/>
        </authorList>
    </citation>
    <scope>NUCLEOTIDE SEQUENCE [LARGE SCALE GENOMIC DNA]</scope>
    <source>
        <strain evidence="9 10">QSSC 1-22</strain>
    </source>
</reference>
<accession>A0A7K3WV95</accession>
<dbReference type="SUPFAM" id="SSF141523">
    <property type="entry name" value="L,D-transpeptidase catalytic domain-like"/>
    <property type="match status" value="1"/>
</dbReference>
<comment type="similarity">
    <text evidence="2">Belongs to the YkuD family.</text>
</comment>
<dbReference type="InterPro" id="IPR005490">
    <property type="entry name" value="LD_TPept_cat_dom"/>
</dbReference>
<organism evidence="9 10">
    <name type="scientific">Cryomorpha ignava</name>
    <dbReference type="NCBI Taxonomy" id="101383"/>
    <lineage>
        <taxon>Bacteria</taxon>
        <taxon>Pseudomonadati</taxon>
        <taxon>Bacteroidota</taxon>
        <taxon>Flavobacteriia</taxon>
        <taxon>Flavobacteriales</taxon>
        <taxon>Cryomorphaceae</taxon>
        <taxon>Cryomorpha</taxon>
    </lineage>
</organism>
<keyword evidence="3" id="KW-0808">Transferase</keyword>
<evidence type="ECO:0000256" key="4">
    <source>
        <dbReference type="ARBA" id="ARBA00022960"/>
    </source>
</evidence>
<dbReference type="GO" id="GO:0009252">
    <property type="term" value="P:peptidoglycan biosynthetic process"/>
    <property type="evidence" value="ECO:0007669"/>
    <property type="project" value="UniProtKB-UniPathway"/>
</dbReference>
<evidence type="ECO:0000256" key="2">
    <source>
        <dbReference type="ARBA" id="ARBA00005992"/>
    </source>
</evidence>
<feature type="active site" description="Proton donor/acceptor" evidence="7">
    <location>
        <position position="138"/>
    </location>
</feature>
<dbReference type="GO" id="GO:0008360">
    <property type="term" value="P:regulation of cell shape"/>
    <property type="evidence" value="ECO:0007669"/>
    <property type="project" value="UniProtKB-UniRule"/>
</dbReference>
<dbReference type="GO" id="GO:0016740">
    <property type="term" value="F:transferase activity"/>
    <property type="evidence" value="ECO:0007669"/>
    <property type="project" value="UniProtKB-KW"/>
</dbReference>
<sequence length="236" mass="27165">MIISESGFKTEQLNYSRVRDAYANNESAIKELLRRNSINEKSFSIYLRAFKQEKLIELWVKEFSVDSYKLLKTYSVCKKSGDVGPKRKQGDKQVPEGFYHIDRFNPKSKFHLSLGINYPNKSDRILGNENPGSDIFIHGACETIGCMPITDIKIEELYVFCVEARNNGQSTIPITIFPCKLADESFLDLKANYENERAHIGLWTDLKKAYDLFDQSKKLPRIDFLPNGRHRILAGK</sequence>
<comment type="pathway">
    <text evidence="1 7">Cell wall biogenesis; peptidoglycan biosynthesis.</text>
</comment>
<dbReference type="GO" id="GO:0071555">
    <property type="term" value="P:cell wall organization"/>
    <property type="evidence" value="ECO:0007669"/>
    <property type="project" value="UniProtKB-UniRule"/>
</dbReference>
<dbReference type="InterPro" id="IPR038063">
    <property type="entry name" value="Transpep_catalytic_dom"/>
</dbReference>
<dbReference type="AlphaFoldDB" id="A0A7K3WV95"/>
<keyword evidence="4 7" id="KW-0133">Cell shape</keyword>
<dbReference type="PROSITE" id="PS52029">
    <property type="entry name" value="LD_TPASE"/>
    <property type="match status" value="1"/>
</dbReference>
<dbReference type="EMBL" id="JAAGVY010000064">
    <property type="protein sequence ID" value="NEN25623.1"/>
    <property type="molecule type" value="Genomic_DNA"/>
</dbReference>
<keyword evidence="10" id="KW-1185">Reference proteome</keyword>
<dbReference type="PANTHER" id="PTHR36699">
    <property type="entry name" value="LD-TRANSPEPTIDASE"/>
    <property type="match status" value="1"/>
</dbReference>
<keyword evidence="6 7" id="KW-0961">Cell wall biogenesis/degradation</keyword>
<dbReference type="PANTHER" id="PTHR36699:SF1">
    <property type="entry name" value="L,D-TRANSPEPTIDASE YAFK-RELATED"/>
    <property type="match status" value="1"/>
</dbReference>
<evidence type="ECO:0000256" key="3">
    <source>
        <dbReference type="ARBA" id="ARBA00022679"/>
    </source>
</evidence>
<dbReference type="GO" id="GO:0004180">
    <property type="term" value="F:carboxypeptidase activity"/>
    <property type="evidence" value="ECO:0007669"/>
    <property type="project" value="UniProtKB-ARBA"/>
</dbReference>
<proteinExistence type="inferred from homology"/>
<dbReference type="UniPathway" id="UPA00219"/>
<dbReference type="CDD" id="cd16913">
    <property type="entry name" value="YkuD_like"/>
    <property type="match status" value="1"/>
</dbReference>
<evidence type="ECO:0000256" key="6">
    <source>
        <dbReference type="ARBA" id="ARBA00023316"/>
    </source>
</evidence>
<evidence type="ECO:0000256" key="1">
    <source>
        <dbReference type="ARBA" id="ARBA00004752"/>
    </source>
</evidence>
<feature type="domain" description="L,D-TPase catalytic" evidence="8">
    <location>
        <begin position="45"/>
        <end position="177"/>
    </location>
</feature>
<protein>
    <recommendedName>
        <fullName evidence="8">L,D-TPase catalytic domain-containing protein</fullName>
    </recommendedName>
</protein>
<comment type="caution">
    <text evidence="9">The sequence shown here is derived from an EMBL/GenBank/DDBJ whole genome shotgun (WGS) entry which is preliminary data.</text>
</comment>